<evidence type="ECO:0000259" key="1">
    <source>
        <dbReference type="PROSITE" id="PS50181"/>
    </source>
</evidence>
<proteinExistence type="predicted"/>
<dbReference type="PROSITE" id="PS50181">
    <property type="entry name" value="FBOX"/>
    <property type="match status" value="1"/>
</dbReference>
<dbReference type="InterPro" id="IPR032675">
    <property type="entry name" value="LRR_dom_sf"/>
</dbReference>
<dbReference type="InterPro" id="IPR001810">
    <property type="entry name" value="F-box_dom"/>
</dbReference>
<dbReference type="OrthoDB" id="10257471at2759"/>
<evidence type="ECO:0000313" key="3">
    <source>
        <dbReference type="Proteomes" id="UP000801492"/>
    </source>
</evidence>
<accession>A0A8K0C8K5</accession>
<dbReference type="InterPro" id="IPR036047">
    <property type="entry name" value="F-box-like_dom_sf"/>
</dbReference>
<dbReference type="Pfam" id="PF12937">
    <property type="entry name" value="F-box-like"/>
    <property type="match status" value="1"/>
</dbReference>
<dbReference type="Proteomes" id="UP000801492">
    <property type="component" value="Unassembled WGS sequence"/>
</dbReference>
<protein>
    <recommendedName>
        <fullName evidence="1">F-box domain-containing protein</fullName>
    </recommendedName>
</protein>
<name>A0A8K0C8K5_IGNLU</name>
<evidence type="ECO:0000313" key="2">
    <source>
        <dbReference type="EMBL" id="KAF2880757.1"/>
    </source>
</evidence>
<gene>
    <name evidence="2" type="ORF">ILUMI_25429</name>
</gene>
<feature type="domain" description="F-box" evidence="1">
    <location>
        <begin position="31"/>
        <end position="78"/>
    </location>
</feature>
<dbReference type="EMBL" id="VTPC01090915">
    <property type="protein sequence ID" value="KAF2880757.1"/>
    <property type="molecule type" value="Genomic_DNA"/>
</dbReference>
<dbReference type="SUPFAM" id="SSF52047">
    <property type="entry name" value="RNI-like"/>
    <property type="match status" value="1"/>
</dbReference>
<sequence>MSILRNINTARNSTVSTILTKSSITSTYGTSTWYHNLPVQVLVNIFQYFDEKDLTKNIALVCKRWRYASNSPELWKKLEFYGKDVPTTFICRKIRDLAYLKSVRVDNIAEPIAVIRQIYRCNPNIKHVAIRNCSTIPETALRNLIQRCRKLESLDLSGTKFRANRFYEEIAGLINLRSVNLSKNSWLSVRNLLSVVLNCHKLEELQLSSFCPLKPLEQLSDEDASFIISNLAPNLKVLILDASTLTNFSFKAIMHCNKLEQLGLYGAGNLSPDVFTRIWEHLPNLKMLKVRYAHQITGQHIVELFELGRNARIILGLDIISTCL</sequence>
<dbReference type="PANTHER" id="PTHR38926">
    <property type="entry name" value="F-BOX DOMAIN CONTAINING PROTEIN, EXPRESSED"/>
    <property type="match status" value="1"/>
</dbReference>
<reference evidence="2" key="1">
    <citation type="submission" date="2019-08" db="EMBL/GenBank/DDBJ databases">
        <title>The genome of the North American firefly Photinus pyralis.</title>
        <authorList>
            <consortium name="Photinus pyralis genome working group"/>
            <person name="Fallon T.R."/>
            <person name="Sander Lower S.E."/>
            <person name="Weng J.-K."/>
        </authorList>
    </citation>
    <scope>NUCLEOTIDE SEQUENCE</scope>
    <source>
        <strain evidence="2">TRF0915ILg1</strain>
        <tissue evidence="2">Whole body</tissue>
    </source>
</reference>
<dbReference type="AlphaFoldDB" id="A0A8K0C8K5"/>
<keyword evidence="3" id="KW-1185">Reference proteome</keyword>
<dbReference type="Gene3D" id="3.80.10.10">
    <property type="entry name" value="Ribonuclease Inhibitor"/>
    <property type="match status" value="1"/>
</dbReference>
<dbReference type="SUPFAM" id="SSF81383">
    <property type="entry name" value="F-box domain"/>
    <property type="match status" value="1"/>
</dbReference>
<organism evidence="2 3">
    <name type="scientific">Ignelater luminosus</name>
    <name type="common">Cucubano</name>
    <name type="synonym">Pyrophorus luminosus</name>
    <dbReference type="NCBI Taxonomy" id="2038154"/>
    <lineage>
        <taxon>Eukaryota</taxon>
        <taxon>Metazoa</taxon>
        <taxon>Ecdysozoa</taxon>
        <taxon>Arthropoda</taxon>
        <taxon>Hexapoda</taxon>
        <taxon>Insecta</taxon>
        <taxon>Pterygota</taxon>
        <taxon>Neoptera</taxon>
        <taxon>Endopterygota</taxon>
        <taxon>Coleoptera</taxon>
        <taxon>Polyphaga</taxon>
        <taxon>Elateriformia</taxon>
        <taxon>Elateroidea</taxon>
        <taxon>Elateridae</taxon>
        <taxon>Agrypninae</taxon>
        <taxon>Pyrophorini</taxon>
        <taxon>Ignelater</taxon>
    </lineage>
</organism>
<comment type="caution">
    <text evidence="2">The sequence shown here is derived from an EMBL/GenBank/DDBJ whole genome shotgun (WGS) entry which is preliminary data.</text>
</comment>
<dbReference type="PANTHER" id="PTHR38926:SF72">
    <property type="entry name" value="IM:7136021-RELATED"/>
    <property type="match status" value="1"/>
</dbReference>
<dbReference type="SMART" id="SM00256">
    <property type="entry name" value="FBOX"/>
    <property type="match status" value="1"/>
</dbReference>